<dbReference type="Pfam" id="PF11678">
    <property type="entry name" value="Tle3_C"/>
    <property type="match status" value="1"/>
</dbReference>
<evidence type="ECO:0000313" key="4">
    <source>
        <dbReference type="Proteomes" id="UP000001436"/>
    </source>
</evidence>
<evidence type="ECO:0000313" key="3">
    <source>
        <dbReference type="EMBL" id="CAD17256.1"/>
    </source>
</evidence>
<dbReference type="Proteomes" id="UP000001436">
    <property type="component" value="Plasmid pGMI1000MP"/>
</dbReference>
<evidence type="ECO:0008006" key="5">
    <source>
        <dbReference type="Google" id="ProtNLM"/>
    </source>
</evidence>
<keyword evidence="4" id="KW-1185">Reference proteome</keyword>
<dbReference type="EnsemblBacteria" id="CAD17256">
    <property type="protein sequence ID" value="CAD17256"/>
    <property type="gene ID" value="RSp0105"/>
</dbReference>
<organism evidence="3 4">
    <name type="scientific">Ralstonia nicotianae (strain ATCC BAA-1114 / GMI1000)</name>
    <name type="common">Ralstonia solanacearum</name>
    <dbReference type="NCBI Taxonomy" id="267608"/>
    <lineage>
        <taxon>Bacteria</taxon>
        <taxon>Pseudomonadati</taxon>
        <taxon>Pseudomonadota</taxon>
        <taxon>Betaproteobacteria</taxon>
        <taxon>Burkholderiales</taxon>
        <taxon>Burkholderiaceae</taxon>
        <taxon>Ralstonia</taxon>
        <taxon>Ralstonia solanacearum species complex</taxon>
    </lineage>
</organism>
<evidence type="ECO:0000259" key="1">
    <source>
        <dbReference type="Pfam" id="PF11678"/>
    </source>
</evidence>
<reference evidence="3 4" key="1">
    <citation type="journal article" date="2002" name="Nature">
        <title>Genome sequence of the plant pathogen Ralstonia solanacearum.</title>
        <authorList>
            <person name="Salanoubat M."/>
            <person name="Genin S."/>
            <person name="Artiguenave F."/>
            <person name="Gouzy J."/>
            <person name="Mangenot S."/>
            <person name="Arlat M."/>
            <person name="Billault A."/>
            <person name="Brottier P."/>
            <person name="Camus J.C."/>
            <person name="Cattolico L."/>
            <person name="Chandler M."/>
            <person name="Choisne N."/>
            <person name="Claudel-Renard C."/>
            <person name="Cunnac S."/>
            <person name="Demange N."/>
            <person name="Gaspin C."/>
            <person name="Lavie M."/>
            <person name="Moisan A."/>
            <person name="Robert C."/>
            <person name="Saurin W."/>
            <person name="Schiex T."/>
            <person name="Siguier P."/>
            <person name="Thebault P."/>
            <person name="Whalen M."/>
            <person name="Wincker P."/>
            <person name="Levy M."/>
            <person name="Weissenbach J."/>
            <person name="Boucher C.A."/>
        </authorList>
    </citation>
    <scope>NUCLEOTIDE SEQUENCE [LARGE SCALE GENOMIC DNA]</scope>
    <source>
        <strain evidence="4">ATCC BAA-1114 / GMI1000</strain>
    </source>
</reference>
<gene>
    <name evidence="3" type="ordered locus">RSp0105</name>
</gene>
<dbReference type="STRING" id="267608.RSp0105"/>
<accession>Q8XTK3</accession>
<dbReference type="AlphaFoldDB" id="Q8XTK3"/>
<evidence type="ECO:0000259" key="2">
    <source>
        <dbReference type="Pfam" id="PF24322"/>
    </source>
</evidence>
<dbReference type="InterPro" id="IPR029058">
    <property type="entry name" value="AB_hydrolase_fold"/>
</dbReference>
<dbReference type="RefSeq" id="WP_011003422.1">
    <property type="nucleotide sequence ID" value="NC_003296.1"/>
</dbReference>
<dbReference type="InterPro" id="IPR056221">
    <property type="entry name" value="Tle3_ab_dom"/>
</dbReference>
<feature type="domain" description="Antibacterial effector protein Tle3 C-terminal" evidence="1">
    <location>
        <begin position="572"/>
        <end position="627"/>
    </location>
</feature>
<dbReference type="Pfam" id="PF24322">
    <property type="entry name" value="Tle3"/>
    <property type="match status" value="1"/>
</dbReference>
<sequence>MKAPKFKHFAPKVDALKEVPLRYESTPLTLEFGRPIDGPENDGKPVSRLRNPLPCLVIFVHGVNSEGEWYNDAERHLCAGGNDRLGRWGTGAELRTSVEKEDDPNYTYDIHRPLKRTRPHFDGVQNAANSNYLFAQSPVIRFYWGFKARKGDYGRPSEHDYRDAHHPELRDYPVALDEDDAWGGGPFQNGTSGLWHMFRKDKGFTLDFQHFNPITDRYLTESPPRTYYVHAARRLAHLIATVRRNSPHETINIVSHSQGTMVSMLATLMLKEQGVRGPEALFACNSPFSLNEPGGLMECAQFGNDYVVTQAARFATLKAVADVLKEAGEHADAITEANQQAQCLCTPARASLLNREEFGKLYVYANPHDRVMGASVLRSIGWRALTQAEQGRVSASNLRVRMFAENIEAGKGGYHYTACSKSFAITKDDDGKEIHMERTEFWIPKSEKIGGVYGIYSPPEKAEEAVHINAPTVPWLMDQALRQHMEQANKTDGKPAWESLAGWDGRLKDFHEYRDYLKPKKSGGDARDVAAFGQVYGPNYEVVRMEVDVYGVRYPVYKTIAEAQQDLIKTAHNLTNHSTLPSNEFVVRGVMAWDLAMGLNQSYTDVAYWTYLKALADWKCSDPYFLENDEGHQPEPGEPPPGVDRTLTYPQRDPSVASVEPVVTGYACPQTGWWQSNEAGAIASERRQFIREGQIMPKVAIAGQPSLWQRVKGERPTWSTATVWTLASTEQTPHAANADAFAAEGNRAGGGVS</sequence>
<proteinExistence type="predicted"/>
<dbReference type="KEGG" id="rso:RSp0105"/>
<dbReference type="eggNOG" id="COG0596">
    <property type="taxonomic scope" value="Bacteria"/>
</dbReference>
<dbReference type="HOGENOM" id="CLU_369543_0_0_4"/>
<dbReference type="Gene3D" id="3.40.50.1820">
    <property type="entry name" value="alpha/beta hydrolase"/>
    <property type="match status" value="1"/>
</dbReference>
<dbReference type="SUPFAM" id="SSF53474">
    <property type="entry name" value="alpha/beta-Hydrolases"/>
    <property type="match status" value="1"/>
</dbReference>
<dbReference type="InterPro" id="IPR021692">
    <property type="entry name" value="Tle3_C"/>
</dbReference>
<protein>
    <recommendedName>
        <fullName evidence="5">DUF3274 domain-containing protein</fullName>
    </recommendedName>
</protein>
<feature type="domain" description="T6SS Tle3 phospholipase effector alpha/beta" evidence="2">
    <location>
        <begin position="53"/>
        <end position="385"/>
    </location>
</feature>
<geneLocation type="plasmid" evidence="4">
    <name>megaplasmid Rsp</name>
</geneLocation>
<dbReference type="PATRIC" id="fig|267608.8.peg.3574"/>
<dbReference type="EMBL" id="AL646053">
    <property type="protein sequence ID" value="CAD17256.1"/>
    <property type="molecule type" value="Genomic_DNA"/>
</dbReference>
<name>Q8XTK3_RALN1</name>